<evidence type="ECO:0000256" key="2">
    <source>
        <dbReference type="ARBA" id="ARBA00022729"/>
    </source>
</evidence>
<gene>
    <name evidence="6" type="ORF">A1QC_02275</name>
</gene>
<keyword evidence="2 4" id="KW-0732">Signal</keyword>
<dbReference type="GO" id="GO:0034220">
    <property type="term" value="P:monoatomic ion transmembrane transport"/>
    <property type="evidence" value="ECO:0007669"/>
    <property type="project" value="InterPro"/>
</dbReference>
<dbReference type="Proteomes" id="UP000094070">
    <property type="component" value="Unassembled WGS sequence"/>
</dbReference>
<dbReference type="RefSeq" id="WP_017025943.1">
    <property type="nucleotide sequence ID" value="NZ_AJYK02000082.1"/>
</dbReference>
<evidence type="ECO:0000256" key="4">
    <source>
        <dbReference type="SAM" id="SignalP"/>
    </source>
</evidence>
<dbReference type="InterPro" id="IPR023614">
    <property type="entry name" value="Porin_dom_sf"/>
</dbReference>
<evidence type="ECO:0000313" key="7">
    <source>
        <dbReference type="Proteomes" id="UP000094070"/>
    </source>
</evidence>
<dbReference type="CDD" id="cd00342">
    <property type="entry name" value="gram_neg_porins"/>
    <property type="match status" value="1"/>
</dbReference>
<feature type="signal peptide" evidence="4">
    <location>
        <begin position="1"/>
        <end position="25"/>
    </location>
</feature>
<dbReference type="STRING" id="1188252.A1QC_02275"/>
<dbReference type="Pfam" id="PF13609">
    <property type="entry name" value="Porin_4"/>
    <property type="match status" value="1"/>
</dbReference>
<feature type="domain" description="Porin" evidence="5">
    <location>
        <begin position="12"/>
        <end position="332"/>
    </location>
</feature>
<dbReference type="PRINTS" id="PR00182">
    <property type="entry name" value="ECOLNEIPORIN"/>
</dbReference>
<keyword evidence="3" id="KW-0472">Membrane</keyword>
<feature type="chain" id="PRO_5009174656" description="Porin domain-containing protein" evidence="4">
    <location>
        <begin position="26"/>
        <end position="356"/>
    </location>
</feature>
<proteinExistence type="predicted"/>
<evidence type="ECO:0000259" key="5">
    <source>
        <dbReference type="Pfam" id="PF13609"/>
    </source>
</evidence>
<dbReference type="GO" id="GO:0009279">
    <property type="term" value="C:cell outer membrane"/>
    <property type="evidence" value="ECO:0007669"/>
    <property type="project" value="UniProtKB-SubCell"/>
</dbReference>
<name>A0A1E5E195_9VIBR</name>
<protein>
    <recommendedName>
        <fullName evidence="5">Porin domain-containing protein</fullName>
    </recommendedName>
</protein>
<dbReference type="InterPro" id="IPR001702">
    <property type="entry name" value="Porin_Gram-ve"/>
</dbReference>
<dbReference type="GO" id="GO:0015288">
    <property type="term" value="F:porin activity"/>
    <property type="evidence" value="ECO:0007669"/>
    <property type="project" value="InterPro"/>
</dbReference>
<comment type="subcellular location">
    <subcellularLocation>
        <location evidence="1">Cell outer membrane</location>
        <topology evidence="1">Multi-pass membrane protein</topology>
    </subcellularLocation>
</comment>
<dbReference type="PANTHER" id="PTHR34501">
    <property type="entry name" value="PROTEIN YDDL-RELATED"/>
    <property type="match status" value="1"/>
</dbReference>
<dbReference type="EMBL" id="AJYK02000082">
    <property type="protein sequence ID" value="OEF23997.1"/>
    <property type="molecule type" value="Genomic_DNA"/>
</dbReference>
<dbReference type="eggNOG" id="COG3203">
    <property type="taxonomic scope" value="Bacteria"/>
</dbReference>
<evidence type="ECO:0000256" key="1">
    <source>
        <dbReference type="ARBA" id="ARBA00004571"/>
    </source>
</evidence>
<evidence type="ECO:0000256" key="3">
    <source>
        <dbReference type="ARBA" id="ARBA00023136"/>
    </source>
</evidence>
<keyword evidence="7" id="KW-1185">Reference proteome</keyword>
<dbReference type="Gene3D" id="2.40.160.10">
    <property type="entry name" value="Porin"/>
    <property type="match status" value="1"/>
</dbReference>
<dbReference type="PANTHER" id="PTHR34501:SF2">
    <property type="entry name" value="OUTER MEMBRANE PORIN F-RELATED"/>
    <property type="match status" value="1"/>
</dbReference>
<accession>A0A1E5E195</accession>
<dbReference type="OrthoDB" id="8173690at2"/>
<organism evidence="6 7">
    <name type="scientific">Vibrio rumoiensis 1S-45</name>
    <dbReference type="NCBI Taxonomy" id="1188252"/>
    <lineage>
        <taxon>Bacteria</taxon>
        <taxon>Pseudomonadati</taxon>
        <taxon>Pseudomonadota</taxon>
        <taxon>Gammaproteobacteria</taxon>
        <taxon>Vibrionales</taxon>
        <taxon>Vibrionaceae</taxon>
        <taxon>Vibrio</taxon>
    </lineage>
</organism>
<dbReference type="InterPro" id="IPR050298">
    <property type="entry name" value="Gram-neg_bact_OMP"/>
</dbReference>
<reference evidence="6 7" key="1">
    <citation type="journal article" date="2012" name="Science">
        <title>Ecological populations of bacteria act as socially cohesive units of antibiotic production and resistance.</title>
        <authorList>
            <person name="Cordero O.X."/>
            <person name="Wildschutte H."/>
            <person name="Kirkup B."/>
            <person name="Proehl S."/>
            <person name="Ngo L."/>
            <person name="Hussain F."/>
            <person name="Le Roux F."/>
            <person name="Mincer T."/>
            <person name="Polz M.F."/>
        </authorList>
    </citation>
    <scope>NUCLEOTIDE SEQUENCE [LARGE SCALE GENOMIC DNA]</scope>
    <source>
        <strain evidence="6 7">1S-45</strain>
    </source>
</reference>
<dbReference type="AlphaFoldDB" id="A0A1E5E195"/>
<dbReference type="InterPro" id="IPR033900">
    <property type="entry name" value="Gram_neg_porin_domain"/>
</dbReference>
<dbReference type="SUPFAM" id="SSF56935">
    <property type="entry name" value="Porins"/>
    <property type="match status" value="1"/>
</dbReference>
<comment type="caution">
    <text evidence="6">The sequence shown here is derived from an EMBL/GenBank/DDBJ whole genome shotgun (WGS) entry which is preliminary data.</text>
</comment>
<sequence length="356" mass="38682">MEKIFKRTLLGAVVSAAAFTGTANAAIPLAGDAVQFYGQAAGYMIFANDQDDNNFGVDMESRIGFRGTVEFEDFAPNLIWQIEGGNANNGDKSGQLGARDTYLGLDFDGIGSIKYGRQLVAAYNYVDWPHSNPGLGNVFDWNNDLGVAYQDRADSVVRYDSANWGGFTVQATISGMENTTDALVASVAASYSADMFNVHAGYYHRGEFESAMGENPQYIVDDNTGQLILNPNYVPGGMVVNYENSYAIVGGSLFLGDVTLTGAYKMMESDSATGSIGQDAWSATAQYVLNSKWVFKAGYAGTSDADETTDTSDMALTARLGYLLPSTYLYIDSRNYKMNDADEWNNYVLVGAEYYF</sequence>
<evidence type="ECO:0000313" key="6">
    <source>
        <dbReference type="EMBL" id="OEF23997.1"/>
    </source>
</evidence>